<dbReference type="InterPro" id="IPR001251">
    <property type="entry name" value="CRAL-TRIO_dom"/>
</dbReference>
<comment type="caution">
    <text evidence="3">The sequence shown here is derived from an EMBL/GenBank/DDBJ whole genome shotgun (WGS) entry which is preliminary data.</text>
</comment>
<name>A0A9P6VFU5_9HELO</name>
<dbReference type="PROSITE" id="PS50191">
    <property type="entry name" value="CRAL_TRIO"/>
    <property type="match status" value="1"/>
</dbReference>
<sequence length="348" mass="38775">MATQNPSIKLDPKYDHYDFPTTAPHKQSGHPGHTTPEQDAQVFQLRTKLEQAGYTERLDTLTLLRFLRARKFDVALSEKMFVDCEKWRKEFNLDDLTRNFDYKEKAQIKYILLPSPLSQSDEPKDGRPVYIEQLGNIDLAAMYKITTSERMLQNLAVEYEKLADPRLPACSRKSGQLLETCCTIMDLKGVGLGKVSSVYSYVKQASAMSQNYYPERLGRLYLINAPWGFSTVFSVVKGWLDPITVEKIHVLGGGYQKELLGQVPAENLPKIFGGTCNCAGGCALSDEGPWTDPKWAKPAKWQEAAKETVIDNQNTNPGTIPDAGDKAPAQKPVAVETGDEINAAPALQ</sequence>
<dbReference type="PANTHER" id="PTHR45657">
    <property type="entry name" value="CRAL-TRIO DOMAIN-CONTAINING PROTEIN YKL091C-RELATED"/>
    <property type="match status" value="1"/>
</dbReference>
<dbReference type="EMBL" id="VNKQ01000013">
    <property type="protein sequence ID" value="KAG0647049.1"/>
    <property type="molecule type" value="Genomic_DNA"/>
</dbReference>
<dbReference type="SMART" id="SM00516">
    <property type="entry name" value="SEC14"/>
    <property type="match status" value="1"/>
</dbReference>
<dbReference type="Gene3D" id="3.40.525.10">
    <property type="entry name" value="CRAL-TRIO lipid binding domain"/>
    <property type="match status" value="1"/>
</dbReference>
<dbReference type="InterPro" id="IPR051026">
    <property type="entry name" value="PI/PC_transfer"/>
</dbReference>
<feature type="region of interest" description="Disordered" evidence="1">
    <location>
        <begin position="307"/>
        <end position="348"/>
    </location>
</feature>
<dbReference type="Pfam" id="PF03765">
    <property type="entry name" value="CRAL_TRIO_N"/>
    <property type="match status" value="1"/>
</dbReference>
<organism evidence="3 4">
    <name type="scientific">Hyphodiscus hymeniophilus</name>
    <dbReference type="NCBI Taxonomy" id="353542"/>
    <lineage>
        <taxon>Eukaryota</taxon>
        <taxon>Fungi</taxon>
        <taxon>Dikarya</taxon>
        <taxon>Ascomycota</taxon>
        <taxon>Pezizomycotina</taxon>
        <taxon>Leotiomycetes</taxon>
        <taxon>Helotiales</taxon>
        <taxon>Hyphodiscaceae</taxon>
        <taxon>Hyphodiscus</taxon>
    </lineage>
</organism>
<dbReference type="Gene3D" id="1.10.8.20">
    <property type="entry name" value="N-terminal domain of phosphatidylinositol transfer protein sec14p"/>
    <property type="match status" value="1"/>
</dbReference>
<reference evidence="3" key="1">
    <citation type="submission" date="2019-07" db="EMBL/GenBank/DDBJ databases">
        <title>Hyphodiscus hymeniophilus genome sequencing and assembly.</title>
        <authorList>
            <person name="Kramer G."/>
            <person name="Nodwell J."/>
        </authorList>
    </citation>
    <scope>NUCLEOTIDE SEQUENCE</scope>
    <source>
        <strain evidence="3">ATCC 34498</strain>
    </source>
</reference>
<dbReference type="Pfam" id="PF00650">
    <property type="entry name" value="CRAL_TRIO"/>
    <property type="match status" value="1"/>
</dbReference>
<evidence type="ECO:0000313" key="4">
    <source>
        <dbReference type="Proteomes" id="UP000785200"/>
    </source>
</evidence>
<keyword evidence="4" id="KW-1185">Reference proteome</keyword>
<dbReference type="Proteomes" id="UP000785200">
    <property type="component" value="Unassembled WGS sequence"/>
</dbReference>
<dbReference type="InterPro" id="IPR011074">
    <property type="entry name" value="CRAL/TRIO_N_dom"/>
</dbReference>
<gene>
    <name evidence="3" type="ORF">D0Z07_7002</name>
</gene>
<dbReference type="SUPFAM" id="SSF52087">
    <property type="entry name" value="CRAL/TRIO domain"/>
    <property type="match status" value="1"/>
</dbReference>
<dbReference type="PANTHER" id="PTHR45657:SF1">
    <property type="entry name" value="CRAL-TRIO DOMAIN-CONTAINING PROTEIN YKL091C-RELATED"/>
    <property type="match status" value="1"/>
</dbReference>
<dbReference type="CDD" id="cd00170">
    <property type="entry name" value="SEC14"/>
    <property type="match status" value="1"/>
</dbReference>
<proteinExistence type="predicted"/>
<dbReference type="InterPro" id="IPR036273">
    <property type="entry name" value="CRAL/TRIO_N_dom_sf"/>
</dbReference>
<dbReference type="AlphaFoldDB" id="A0A9P6VFU5"/>
<accession>A0A9P6VFU5</accession>
<evidence type="ECO:0000313" key="3">
    <source>
        <dbReference type="EMBL" id="KAG0647049.1"/>
    </source>
</evidence>
<dbReference type="SUPFAM" id="SSF46938">
    <property type="entry name" value="CRAL/TRIO N-terminal domain"/>
    <property type="match status" value="1"/>
</dbReference>
<protein>
    <submittedName>
        <fullName evidence="3">Phosphatidylinositol phosphatidyl-choline transfer</fullName>
    </submittedName>
</protein>
<dbReference type="SMART" id="SM01100">
    <property type="entry name" value="CRAL_TRIO_N"/>
    <property type="match status" value="1"/>
</dbReference>
<evidence type="ECO:0000259" key="2">
    <source>
        <dbReference type="PROSITE" id="PS50191"/>
    </source>
</evidence>
<dbReference type="OrthoDB" id="1434354at2759"/>
<feature type="domain" description="CRAL-TRIO" evidence="2">
    <location>
        <begin position="105"/>
        <end position="280"/>
    </location>
</feature>
<dbReference type="InterPro" id="IPR036865">
    <property type="entry name" value="CRAL-TRIO_dom_sf"/>
</dbReference>
<evidence type="ECO:0000256" key="1">
    <source>
        <dbReference type="SAM" id="MobiDB-lite"/>
    </source>
</evidence>